<keyword evidence="3" id="KW-1185">Reference proteome</keyword>
<evidence type="ECO:0000256" key="1">
    <source>
        <dbReference type="SAM" id="MobiDB-lite"/>
    </source>
</evidence>
<comment type="caution">
    <text evidence="2">The sequence shown here is derived from an EMBL/GenBank/DDBJ whole genome shotgun (WGS) entry which is preliminary data.</text>
</comment>
<feature type="compositionally biased region" description="Gly residues" evidence="1">
    <location>
        <begin position="1"/>
        <end position="11"/>
    </location>
</feature>
<sequence>MPAGGVVGRGGAQIPQQQLDQSGFDVQSHASGREQDCLAQFGAAVNHGESAQFGWSYGYLT</sequence>
<proteinExistence type="predicted"/>
<dbReference type="Proteomes" id="UP001597417">
    <property type="component" value="Unassembled WGS sequence"/>
</dbReference>
<dbReference type="RefSeq" id="WP_378261278.1">
    <property type="nucleotide sequence ID" value="NZ_JBHUKR010000004.1"/>
</dbReference>
<gene>
    <name evidence="2" type="ORF">ACFSXZ_03890</name>
</gene>
<feature type="region of interest" description="Disordered" evidence="1">
    <location>
        <begin position="1"/>
        <end position="31"/>
    </location>
</feature>
<dbReference type="EMBL" id="JBHUKR010000004">
    <property type="protein sequence ID" value="MFD2415464.1"/>
    <property type="molecule type" value="Genomic_DNA"/>
</dbReference>
<evidence type="ECO:0000313" key="3">
    <source>
        <dbReference type="Proteomes" id="UP001597417"/>
    </source>
</evidence>
<feature type="compositionally biased region" description="Polar residues" evidence="1">
    <location>
        <begin position="14"/>
        <end position="30"/>
    </location>
</feature>
<organism evidence="2 3">
    <name type="scientific">Amycolatopsis pigmentata</name>
    <dbReference type="NCBI Taxonomy" id="450801"/>
    <lineage>
        <taxon>Bacteria</taxon>
        <taxon>Bacillati</taxon>
        <taxon>Actinomycetota</taxon>
        <taxon>Actinomycetes</taxon>
        <taxon>Pseudonocardiales</taxon>
        <taxon>Pseudonocardiaceae</taxon>
        <taxon>Amycolatopsis</taxon>
    </lineage>
</organism>
<evidence type="ECO:0000313" key="2">
    <source>
        <dbReference type="EMBL" id="MFD2415464.1"/>
    </source>
</evidence>
<protein>
    <submittedName>
        <fullName evidence="2">Uncharacterized protein</fullName>
    </submittedName>
</protein>
<name>A0ABW5FKC9_9PSEU</name>
<reference evidence="3" key="1">
    <citation type="journal article" date="2019" name="Int. J. Syst. Evol. Microbiol.">
        <title>The Global Catalogue of Microorganisms (GCM) 10K type strain sequencing project: providing services to taxonomists for standard genome sequencing and annotation.</title>
        <authorList>
            <consortium name="The Broad Institute Genomics Platform"/>
            <consortium name="The Broad Institute Genome Sequencing Center for Infectious Disease"/>
            <person name="Wu L."/>
            <person name="Ma J."/>
        </authorList>
    </citation>
    <scope>NUCLEOTIDE SEQUENCE [LARGE SCALE GENOMIC DNA]</scope>
    <source>
        <strain evidence="3">CGMCC 4.7645</strain>
    </source>
</reference>
<accession>A0ABW5FKC9</accession>